<dbReference type="InterPro" id="IPR049046">
    <property type="entry name" value="Beta-AFase-like_GH127_middle"/>
</dbReference>
<feature type="domain" description="Non-reducing end beta-L-arabinofuranosidase-like GH127 catalytic" evidence="1">
    <location>
        <begin position="15"/>
        <end position="415"/>
    </location>
</feature>
<evidence type="ECO:0008006" key="5">
    <source>
        <dbReference type="Google" id="ProtNLM"/>
    </source>
</evidence>
<evidence type="ECO:0000313" key="4">
    <source>
        <dbReference type="Proteomes" id="UP000184278"/>
    </source>
</evidence>
<dbReference type="InterPro" id="IPR012878">
    <property type="entry name" value="Beta-AFase-like_GH127_cat"/>
</dbReference>
<dbReference type="SUPFAM" id="SSF48208">
    <property type="entry name" value="Six-hairpin glycosidases"/>
    <property type="match status" value="1"/>
</dbReference>
<dbReference type="AlphaFoldDB" id="A0A1M6DJG9"/>
<dbReference type="Pfam" id="PF07944">
    <property type="entry name" value="Beta-AFase-like_GH127_cat"/>
    <property type="match status" value="1"/>
</dbReference>
<organism evidence="3 4">
    <name type="scientific">Butyrivibrio fibrisolvens DSM 3071</name>
    <dbReference type="NCBI Taxonomy" id="1121131"/>
    <lineage>
        <taxon>Bacteria</taxon>
        <taxon>Bacillati</taxon>
        <taxon>Bacillota</taxon>
        <taxon>Clostridia</taxon>
        <taxon>Lachnospirales</taxon>
        <taxon>Lachnospiraceae</taxon>
        <taxon>Butyrivibrio</taxon>
    </lineage>
</organism>
<name>A0A1M6DJG9_BUTFI</name>
<evidence type="ECO:0000259" key="2">
    <source>
        <dbReference type="Pfam" id="PF20736"/>
    </source>
</evidence>
<dbReference type="STRING" id="1121131.SAMN02745229_03546"/>
<dbReference type="RefSeq" id="WP_073389741.1">
    <property type="nucleotide sequence ID" value="NZ_FQXK01000038.1"/>
</dbReference>
<dbReference type="EMBL" id="FQXK01000038">
    <property type="protein sequence ID" value="SHI73406.1"/>
    <property type="molecule type" value="Genomic_DNA"/>
</dbReference>
<feature type="domain" description="Non-reducing end beta-L-arabinofuranosidase-like GH127 middle" evidence="2">
    <location>
        <begin position="425"/>
        <end position="521"/>
    </location>
</feature>
<dbReference type="PANTHER" id="PTHR31151:SF0">
    <property type="entry name" value="PROLINE-TRNA LIGASE (DUF1680)"/>
    <property type="match status" value="1"/>
</dbReference>
<protein>
    <recommendedName>
        <fullName evidence="5">DUF1680 family protein</fullName>
    </recommendedName>
</protein>
<dbReference type="GeneID" id="89508500"/>
<dbReference type="PANTHER" id="PTHR31151">
    <property type="entry name" value="PROLINE-TRNA LIGASE (DUF1680)"/>
    <property type="match status" value="1"/>
</dbReference>
<proteinExistence type="predicted"/>
<dbReference type="GO" id="GO:0005975">
    <property type="term" value="P:carbohydrate metabolic process"/>
    <property type="evidence" value="ECO:0007669"/>
    <property type="project" value="InterPro"/>
</dbReference>
<accession>A0A1M6DJG9</accession>
<dbReference type="InterPro" id="IPR008928">
    <property type="entry name" value="6-hairpin_glycosidase_sf"/>
</dbReference>
<dbReference type="Proteomes" id="UP000184278">
    <property type="component" value="Unassembled WGS sequence"/>
</dbReference>
<keyword evidence="4" id="KW-1185">Reference proteome</keyword>
<sequence length="798" mass="89739">MLHNTKIINCFGLENVEATDPYMTNAFEKELDYLLSIDDDRMLAGFRDTAGIDMKGAVRYEGWENMLIGGHTMGHYLTALAQSYVSRCITPDDKNKIKKKTDYLISSLLECQNNSKGKKGFIFGAAILDRDNVEIQFDNVEERKTNIITEAWVPWYTMHKILAGIIDVYKFTGNPEALTLAKGLGDWTYDRASLWGPDLNEVVLSTEYGGMNDALYELYNCTQDEKYAKAAHYFDQDKLFERISEGAPNALDGLHANTTIPKFLGAINRYVQVHGKTVGGELVDATRYLEYAEKFFDMVISKHTYATGGNSEWEHFGLDNVLDAERTNANNETCNTYNMLKLAKTLFEVTGDVKYLDYYEKTFINSILSSQNPETGMTTYFQPMSTGYFKVYGERFNKFWCCTGTGMENFTKLGDGFFYQDEKNVYVGMYMSSKLQATGLDGKNITYEISADLLRSDKVVIKLTGDSTNTRKLALRIPAWQDGDLEIHVNDNKAEYTITNKILIISNVLKAGDEVIVKFNMKVYAQPLPDAASCMALCYGPYVLSADLGDKDLKTSTTGVDVTIPAEKIVESEYITIPDDMTAQDFAQNITDYVKPVLSADGSIAFKVTGAGYIFAPHFLKYRHRYGIYFYYMSEKEQQDDLISRKNNKSGVLDMIEAGYGQYENDALHNMEDNGSLGTTSPITSRRATPSGSFTYRMIVNPGRPNTLSITVLTEDDGKPLKISAAGTIVFNSNLNHINYIGNQEATKYTIDIELPLDLVRKAQLITAYDKEYLVIPVRFEGNSDSDSARITDFVVIR</sequence>
<dbReference type="OrthoDB" id="9757939at2"/>
<dbReference type="Pfam" id="PF20736">
    <property type="entry name" value="Glyco_hydro127M"/>
    <property type="match status" value="1"/>
</dbReference>
<evidence type="ECO:0000313" key="3">
    <source>
        <dbReference type="EMBL" id="SHI73406.1"/>
    </source>
</evidence>
<gene>
    <name evidence="3" type="ORF">SAMN02745229_03546</name>
</gene>
<evidence type="ECO:0000259" key="1">
    <source>
        <dbReference type="Pfam" id="PF07944"/>
    </source>
</evidence>
<reference evidence="4" key="1">
    <citation type="submission" date="2016-11" db="EMBL/GenBank/DDBJ databases">
        <authorList>
            <person name="Varghese N."/>
            <person name="Submissions S."/>
        </authorList>
    </citation>
    <scope>NUCLEOTIDE SEQUENCE [LARGE SCALE GENOMIC DNA]</scope>
    <source>
        <strain evidence="4">DSM 3071</strain>
    </source>
</reference>